<dbReference type="Proteomes" id="UP000001880">
    <property type="component" value="Chromosome"/>
</dbReference>
<dbReference type="eggNOG" id="ENOG502ZVM0">
    <property type="taxonomic scope" value="Bacteria"/>
</dbReference>
<evidence type="ECO:0000256" key="1">
    <source>
        <dbReference type="SAM" id="Coils"/>
    </source>
</evidence>
<keyword evidence="1" id="KW-0175">Coiled coil</keyword>
<dbReference type="EMBL" id="CP001804">
    <property type="protein sequence ID" value="ACY13954.1"/>
    <property type="molecule type" value="Genomic_DNA"/>
</dbReference>
<dbReference type="PANTHER" id="PTHR34714">
    <property type="entry name" value="EGF-LIKE DOMAIN-CONTAINING PROTEIN"/>
    <property type="match status" value="1"/>
</dbReference>
<protein>
    <submittedName>
        <fullName evidence="3">Uncharacterized protein</fullName>
    </submittedName>
</protein>
<feature type="signal peptide" evidence="2">
    <location>
        <begin position="1"/>
        <end position="21"/>
    </location>
</feature>
<proteinExistence type="predicted"/>
<keyword evidence="4" id="KW-1185">Reference proteome</keyword>
<dbReference type="PANTHER" id="PTHR34714:SF2">
    <property type="entry name" value="EGF-LIKE DOMAIN-CONTAINING PROTEIN"/>
    <property type="match status" value="1"/>
</dbReference>
<reference evidence="3 4" key="1">
    <citation type="journal article" date="2010" name="Stand. Genomic Sci.">
        <title>Complete genome sequence of Haliangium ochraceum type strain (SMP-2).</title>
        <authorList>
            <consortium name="US DOE Joint Genome Institute (JGI-PGF)"/>
            <person name="Ivanova N."/>
            <person name="Daum C."/>
            <person name="Lang E."/>
            <person name="Abt B."/>
            <person name="Kopitz M."/>
            <person name="Saunders E."/>
            <person name="Lapidus A."/>
            <person name="Lucas S."/>
            <person name="Glavina Del Rio T."/>
            <person name="Nolan M."/>
            <person name="Tice H."/>
            <person name="Copeland A."/>
            <person name="Cheng J.F."/>
            <person name="Chen F."/>
            <person name="Bruce D."/>
            <person name="Goodwin L."/>
            <person name="Pitluck S."/>
            <person name="Mavromatis K."/>
            <person name="Pati A."/>
            <person name="Mikhailova N."/>
            <person name="Chen A."/>
            <person name="Palaniappan K."/>
            <person name="Land M."/>
            <person name="Hauser L."/>
            <person name="Chang Y.J."/>
            <person name="Jeffries C.D."/>
            <person name="Detter J.C."/>
            <person name="Brettin T."/>
            <person name="Rohde M."/>
            <person name="Goker M."/>
            <person name="Bristow J."/>
            <person name="Markowitz V."/>
            <person name="Eisen J.A."/>
            <person name="Hugenholtz P."/>
            <person name="Kyrpides N.C."/>
            <person name="Klenk H.P."/>
        </authorList>
    </citation>
    <scope>NUCLEOTIDE SEQUENCE [LARGE SCALE GENOMIC DNA]</scope>
    <source>
        <strain evidence="4">DSM 14365 / CIP 107738 / JCM 11303 / AJ 13395 / SMP-2</strain>
    </source>
</reference>
<sequence>MFRTVVLNVFLLVGLVSPALAQETQWSALYQQFDADARIPEHGSAQKSEHLWVVEDDVVDMGDVLGSSAWQQQQPLVTYIYADLLRIPAGFMQVMEQQGLIVVARRVEVDASAYLYIDYQNGPTGFASFYVDTWTGSMNVVAFESLGSATHFSLQNSEHLESTVLNTGAGPSLAQSNTLPGGLFTPELKARLARTYLIASIVDAGRVADKIDLLGWVARLARQGAGDEAFAELALESSALLGFWRSSRGGRHVPYLDQDIYFQQGEAYLAALERYQDAYDRFSDREADLALRIADAERMLGDAADAVELRRIYLAQAHANVDDTNDTLDQAVRQLDSQRLEVELARIHFEHGLIEWEHDARVEAAFNAIQAIVTFGSAVALTVTTGQGQLTLEALVALVEAGAAFAIELGQALDDLSAVLDSSQELLDGSGVLYETATAAEDMSLAVGALEDLQGFESELALQSDAWQRFNIEAEHALVVAIDAGVEGAREYQAALQTLAVAGETVLKIRGALMRAMLEAAQIETALYFEERSQARLSDLVAAYTGEQQATAALEQAFFDRLIELKRPFVLALLNYGAAFEYWSLADADMSISLLQHPLEYRVALADIERRYADALSSFSRPPQPFLNRVKVFDDAASLESFHRTGELRFTLDMDEPAFYDLDRVRLGGVRVWLETVDSVADEAVLIDVETSGQYRDRLGFEDYEFQGRSMSRGFAYYIDDDGEPVVLLEGTLADEFQFAYFEPTPFTTWSVSLASPEFDRSRVTGIRVEWYGNGIAAF</sequence>
<dbReference type="AlphaFoldDB" id="D0LUR4"/>
<evidence type="ECO:0000313" key="3">
    <source>
        <dbReference type="EMBL" id="ACY13954.1"/>
    </source>
</evidence>
<dbReference type="KEGG" id="hoh:Hoch_1400"/>
<dbReference type="OrthoDB" id="4496929at2"/>
<dbReference type="HOGENOM" id="CLU_352295_0_0_7"/>
<evidence type="ECO:0000256" key="2">
    <source>
        <dbReference type="SAM" id="SignalP"/>
    </source>
</evidence>
<organism evidence="3 4">
    <name type="scientific">Haliangium ochraceum (strain DSM 14365 / JCM 11303 / SMP-2)</name>
    <dbReference type="NCBI Taxonomy" id="502025"/>
    <lineage>
        <taxon>Bacteria</taxon>
        <taxon>Pseudomonadati</taxon>
        <taxon>Myxococcota</taxon>
        <taxon>Polyangia</taxon>
        <taxon>Haliangiales</taxon>
        <taxon>Kofleriaceae</taxon>
        <taxon>Haliangium</taxon>
    </lineage>
</organism>
<dbReference type="STRING" id="502025.Hoch_1400"/>
<evidence type="ECO:0000313" key="4">
    <source>
        <dbReference type="Proteomes" id="UP000001880"/>
    </source>
</evidence>
<feature type="chain" id="PRO_5003011548" evidence="2">
    <location>
        <begin position="22"/>
        <end position="779"/>
    </location>
</feature>
<keyword evidence="2" id="KW-0732">Signal</keyword>
<name>D0LUR4_HALO1</name>
<accession>D0LUR4</accession>
<gene>
    <name evidence="3" type="ordered locus">Hoch_1400</name>
</gene>
<dbReference type="RefSeq" id="WP_012826563.1">
    <property type="nucleotide sequence ID" value="NC_013440.1"/>
</dbReference>
<feature type="coiled-coil region" evidence="1">
    <location>
        <begin position="314"/>
        <end position="341"/>
    </location>
</feature>